<keyword evidence="5 9" id="KW-0812">Transmembrane</keyword>
<organism evidence="11 12">
    <name type="scientific">Roseibium aestuarii</name>
    <dbReference type="NCBI Taxonomy" id="2600299"/>
    <lineage>
        <taxon>Bacteria</taxon>
        <taxon>Pseudomonadati</taxon>
        <taxon>Pseudomonadota</taxon>
        <taxon>Alphaproteobacteria</taxon>
        <taxon>Hyphomicrobiales</taxon>
        <taxon>Stappiaceae</taxon>
        <taxon>Roseibium</taxon>
    </lineage>
</organism>
<keyword evidence="4 9" id="KW-0132">Cell division</keyword>
<dbReference type="Proteomes" id="UP001597327">
    <property type="component" value="Unassembled WGS sequence"/>
</dbReference>
<dbReference type="PANTHER" id="PTHR35851">
    <property type="entry name" value="CELL DIVISION PROTEIN FTSQ"/>
    <property type="match status" value="1"/>
</dbReference>
<evidence type="ECO:0000313" key="11">
    <source>
        <dbReference type="EMBL" id="MFD1696491.1"/>
    </source>
</evidence>
<gene>
    <name evidence="9" type="primary">ftsQ</name>
    <name evidence="11" type="ORF">ACFSC7_13265</name>
</gene>
<keyword evidence="6 9" id="KW-1133">Transmembrane helix</keyword>
<evidence type="ECO:0000256" key="9">
    <source>
        <dbReference type="HAMAP-Rule" id="MF_00911"/>
    </source>
</evidence>
<evidence type="ECO:0000259" key="10">
    <source>
        <dbReference type="PROSITE" id="PS51779"/>
    </source>
</evidence>
<dbReference type="PANTHER" id="PTHR35851:SF1">
    <property type="entry name" value="CELL DIVISION PROTEIN FTSQ"/>
    <property type="match status" value="1"/>
</dbReference>
<keyword evidence="12" id="KW-1185">Reference proteome</keyword>
<dbReference type="InterPro" id="IPR026579">
    <property type="entry name" value="FtsQ"/>
</dbReference>
<dbReference type="Gene3D" id="3.40.50.11690">
    <property type="entry name" value="Cell division protein FtsQ/DivIB"/>
    <property type="match status" value="1"/>
</dbReference>
<evidence type="ECO:0000256" key="6">
    <source>
        <dbReference type="ARBA" id="ARBA00022989"/>
    </source>
</evidence>
<keyword evidence="2 9" id="KW-1003">Cell membrane</keyword>
<dbReference type="InterPro" id="IPR034746">
    <property type="entry name" value="POTRA"/>
</dbReference>
<protein>
    <recommendedName>
        <fullName evidence="9">Cell division protein FtsQ</fullName>
    </recommendedName>
</protein>
<dbReference type="GO" id="GO:0051301">
    <property type="term" value="P:cell division"/>
    <property type="evidence" value="ECO:0007669"/>
    <property type="project" value="UniProtKB-KW"/>
</dbReference>
<comment type="similarity">
    <text evidence="9">Belongs to the FtsQ/DivIB family. FtsQ subfamily.</text>
</comment>
<dbReference type="Pfam" id="PF03799">
    <property type="entry name" value="FtsQ_DivIB_C"/>
    <property type="match status" value="1"/>
</dbReference>
<evidence type="ECO:0000256" key="1">
    <source>
        <dbReference type="ARBA" id="ARBA00004370"/>
    </source>
</evidence>
<proteinExistence type="inferred from homology"/>
<name>A0ABW4JY73_9HYPH</name>
<dbReference type="Pfam" id="PF08478">
    <property type="entry name" value="POTRA_1"/>
    <property type="match status" value="1"/>
</dbReference>
<evidence type="ECO:0000313" key="12">
    <source>
        <dbReference type="Proteomes" id="UP001597327"/>
    </source>
</evidence>
<comment type="function">
    <text evidence="9">Essential cell division protein.</text>
</comment>
<reference evidence="12" key="1">
    <citation type="journal article" date="2019" name="Int. J. Syst. Evol. Microbiol.">
        <title>The Global Catalogue of Microorganisms (GCM) 10K type strain sequencing project: providing services to taxonomists for standard genome sequencing and annotation.</title>
        <authorList>
            <consortium name="The Broad Institute Genomics Platform"/>
            <consortium name="The Broad Institute Genome Sequencing Center for Infectious Disease"/>
            <person name="Wu L."/>
            <person name="Ma J."/>
        </authorList>
    </citation>
    <scope>NUCLEOTIDE SEQUENCE [LARGE SCALE GENOMIC DNA]</scope>
    <source>
        <strain evidence="12">JCM 3369</strain>
    </source>
</reference>
<dbReference type="EMBL" id="JBHUFA010000004">
    <property type="protein sequence ID" value="MFD1696491.1"/>
    <property type="molecule type" value="Genomic_DNA"/>
</dbReference>
<dbReference type="RefSeq" id="WP_149892641.1">
    <property type="nucleotide sequence ID" value="NZ_JBHUFA010000004.1"/>
</dbReference>
<dbReference type="InterPro" id="IPR013685">
    <property type="entry name" value="POTRA_FtsQ_type"/>
</dbReference>
<comment type="caution">
    <text evidence="11">The sequence shown here is derived from an EMBL/GenBank/DDBJ whole genome shotgun (WGS) entry which is preliminary data.</text>
</comment>
<dbReference type="InterPro" id="IPR005548">
    <property type="entry name" value="Cell_div_FtsQ/DivIB_C"/>
</dbReference>
<evidence type="ECO:0000256" key="3">
    <source>
        <dbReference type="ARBA" id="ARBA00022519"/>
    </source>
</evidence>
<comment type="subcellular location">
    <subcellularLocation>
        <location evidence="9">Cell inner membrane</location>
        <topology evidence="9">Single-pass type II membrane protein</topology>
    </subcellularLocation>
    <subcellularLocation>
        <location evidence="1">Membrane</location>
    </subcellularLocation>
    <text evidence="9">Localizes to the division septum.</text>
</comment>
<evidence type="ECO:0000256" key="8">
    <source>
        <dbReference type="ARBA" id="ARBA00023306"/>
    </source>
</evidence>
<accession>A0ABW4JY73</accession>
<dbReference type="HAMAP" id="MF_00911">
    <property type="entry name" value="FtsQ_subfam"/>
    <property type="match status" value="1"/>
</dbReference>
<feature type="domain" description="POTRA" evidence="10">
    <location>
        <begin position="74"/>
        <end position="142"/>
    </location>
</feature>
<keyword evidence="7 9" id="KW-0472">Membrane</keyword>
<dbReference type="PROSITE" id="PS51779">
    <property type="entry name" value="POTRA"/>
    <property type="match status" value="1"/>
</dbReference>
<dbReference type="InterPro" id="IPR045335">
    <property type="entry name" value="FtsQ_C_sf"/>
</dbReference>
<dbReference type="Gene3D" id="3.10.20.310">
    <property type="entry name" value="membrane protein fhac"/>
    <property type="match status" value="1"/>
</dbReference>
<evidence type="ECO:0000256" key="4">
    <source>
        <dbReference type="ARBA" id="ARBA00022618"/>
    </source>
</evidence>
<keyword evidence="8 9" id="KW-0131">Cell cycle</keyword>
<keyword evidence="3 9" id="KW-0997">Cell inner membrane</keyword>
<evidence type="ECO:0000256" key="7">
    <source>
        <dbReference type="ARBA" id="ARBA00023136"/>
    </source>
</evidence>
<evidence type="ECO:0000256" key="5">
    <source>
        <dbReference type="ARBA" id="ARBA00022692"/>
    </source>
</evidence>
<evidence type="ECO:0000256" key="2">
    <source>
        <dbReference type="ARBA" id="ARBA00022475"/>
    </source>
</evidence>
<sequence length="293" mass="32143">MLTPLEAELAPRGRGVARLHRQPVWRAAGVLAEVPRGAGTVASALFLTLTISYGLMLGGHGRSVSDALLSASGFGIDSIKMTGQSETQTFQILEALELQEGSSLVLFDADAARARLTEIPWIRQASVMKLYPGTLQVDVEEKVPYALWQRGEHVSIITEQGEVITDQVDGRYANLLLVLNHGAQHRAKEIQAALDTVPGLRSRVRAAELISDRRWDLVLENGIIVRLPEENLEQALAELATMDAESGLLTRDIRLVDLRLADRVVVKLTPEAMERRENAKDGSGVMVKLERDT</sequence>